<dbReference type="Proteomes" id="UP000225889">
    <property type="component" value="Unassembled WGS sequence"/>
</dbReference>
<dbReference type="InterPro" id="IPR012336">
    <property type="entry name" value="Thioredoxin-like_fold"/>
</dbReference>
<dbReference type="Pfam" id="PF13192">
    <property type="entry name" value="Thioredoxin_3"/>
    <property type="match status" value="1"/>
</dbReference>
<evidence type="ECO:0000259" key="1">
    <source>
        <dbReference type="Pfam" id="PF13192"/>
    </source>
</evidence>
<reference evidence="2 3" key="1">
    <citation type="submission" date="2017-10" db="EMBL/GenBank/DDBJ databases">
        <title>Resolving the taxonomy of Roseburia spp., Eubacterium rectale and Agathobacter spp. through phylogenomic analysis.</title>
        <authorList>
            <person name="Sheridan P.O."/>
            <person name="Walker A.W."/>
            <person name="Duncan S.H."/>
            <person name="Scott K.P."/>
            <person name="Toole P.W.O."/>
            <person name="Luis P."/>
            <person name="Flint H.J."/>
        </authorList>
    </citation>
    <scope>NUCLEOTIDE SEQUENCE [LARGE SCALE GENOMIC DNA]</scope>
    <source>
        <strain evidence="2 3">JK626</strain>
    </source>
</reference>
<evidence type="ECO:0000313" key="3">
    <source>
        <dbReference type="Proteomes" id="UP000225889"/>
    </source>
</evidence>
<dbReference type="SUPFAM" id="SSF52833">
    <property type="entry name" value="Thioredoxin-like"/>
    <property type="match status" value="1"/>
</dbReference>
<dbReference type="Gene3D" id="3.40.30.10">
    <property type="entry name" value="Glutaredoxin"/>
    <property type="match status" value="1"/>
</dbReference>
<accession>A0A2G3DU66</accession>
<comment type="caution">
    <text evidence="2">The sequence shown here is derived from an EMBL/GenBank/DDBJ whole genome shotgun (WGS) entry which is preliminary data.</text>
</comment>
<organism evidence="2 3">
    <name type="scientific">Pseudobutyrivibrio ruminis</name>
    <dbReference type="NCBI Taxonomy" id="46206"/>
    <lineage>
        <taxon>Bacteria</taxon>
        <taxon>Bacillati</taxon>
        <taxon>Bacillota</taxon>
        <taxon>Clostridia</taxon>
        <taxon>Lachnospirales</taxon>
        <taxon>Lachnospiraceae</taxon>
        <taxon>Pseudobutyrivibrio</taxon>
    </lineage>
</organism>
<feature type="domain" description="Thioredoxin-like fold" evidence="1">
    <location>
        <begin position="31"/>
        <end position="105"/>
    </location>
</feature>
<evidence type="ECO:0000313" key="2">
    <source>
        <dbReference type="EMBL" id="PHU34433.1"/>
    </source>
</evidence>
<gene>
    <name evidence="2" type="ORF">CSX01_10260</name>
</gene>
<sequence length="107" mass="11990">MNLFNLWNKQTENSSNDNEFVNIVEGCELKNVTVVGSSCCKSGYNLYEQLKEIIKESNVAVKLTYTDSIEYASEYGIISKPAIVIDDKVIACNNGIDEKELKELLVC</sequence>
<dbReference type="InterPro" id="IPR036249">
    <property type="entry name" value="Thioredoxin-like_sf"/>
</dbReference>
<protein>
    <recommendedName>
        <fullName evidence="1">Thioredoxin-like fold domain-containing protein</fullName>
    </recommendedName>
</protein>
<reference evidence="2 3" key="2">
    <citation type="submission" date="2017-10" db="EMBL/GenBank/DDBJ databases">
        <authorList>
            <person name="Banno H."/>
            <person name="Chua N.-H."/>
        </authorList>
    </citation>
    <scope>NUCLEOTIDE SEQUENCE [LARGE SCALE GENOMIC DNA]</scope>
    <source>
        <strain evidence="2 3">JK626</strain>
    </source>
</reference>
<dbReference type="AlphaFoldDB" id="A0A2G3DU66"/>
<dbReference type="RefSeq" id="WP_099392317.1">
    <property type="nucleotide sequence ID" value="NZ_PDYF01000024.1"/>
</dbReference>
<proteinExistence type="predicted"/>
<name>A0A2G3DU66_9FIRM</name>
<dbReference type="EMBL" id="PDYF01000024">
    <property type="protein sequence ID" value="PHU34433.1"/>
    <property type="molecule type" value="Genomic_DNA"/>
</dbReference>